<evidence type="ECO:0000256" key="1">
    <source>
        <dbReference type="ARBA" id="ARBA00012678"/>
    </source>
</evidence>
<dbReference type="Pfam" id="PF00478">
    <property type="entry name" value="IMPDH"/>
    <property type="match status" value="1"/>
</dbReference>
<dbReference type="InterPro" id="IPR050139">
    <property type="entry name" value="GMP_reductase"/>
</dbReference>
<reference evidence="7 8" key="1">
    <citation type="submission" date="2023-05" db="EMBL/GenBank/DDBJ databases">
        <title>B98-5 Cell Line De Novo Hybrid Assembly: An Optical Mapping Approach.</title>
        <authorList>
            <person name="Kananen K."/>
            <person name="Auerbach J.A."/>
            <person name="Kautto E."/>
            <person name="Blachly J.S."/>
        </authorList>
    </citation>
    <scope>NUCLEOTIDE SEQUENCE [LARGE SCALE GENOMIC DNA]</scope>
    <source>
        <strain evidence="7">B95-8</strain>
        <tissue evidence="7">Cell line</tissue>
    </source>
</reference>
<keyword evidence="3" id="KW-0521">NADP</keyword>
<dbReference type="Proteomes" id="UP001266305">
    <property type="component" value="Unassembled WGS sequence"/>
</dbReference>
<dbReference type="Gene3D" id="3.20.20.70">
    <property type="entry name" value="Aldolase class I"/>
    <property type="match status" value="1"/>
</dbReference>
<accession>A0ABQ9VUK8</accession>
<dbReference type="InterPro" id="IPR013785">
    <property type="entry name" value="Aldolase_TIM"/>
</dbReference>
<evidence type="ECO:0000259" key="6">
    <source>
        <dbReference type="Pfam" id="PF00478"/>
    </source>
</evidence>
<keyword evidence="8" id="KW-1185">Reference proteome</keyword>
<dbReference type="SUPFAM" id="SSF51412">
    <property type="entry name" value="Inosine monophosphate dehydrogenase (IMPDH)"/>
    <property type="match status" value="1"/>
</dbReference>
<evidence type="ECO:0000256" key="3">
    <source>
        <dbReference type="ARBA" id="ARBA00022857"/>
    </source>
</evidence>
<proteinExistence type="predicted"/>
<sequence>MRLWEDSERSFKADCSVCTTRTKTGVGYPQLSAVIECADSAHGLKGHIISVSLCLGLGLGSGVGAWGPLEEEEEEEEEQQQQGFG</sequence>
<keyword evidence="4" id="KW-0560">Oxidoreductase</keyword>
<name>A0ABQ9VUK8_SAGOE</name>
<dbReference type="EMBL" id="JASSZA010000004">
    <property type="protein sequence ID" value="KAK2113007.1"/>
    <property type="molecule type" value="Genomic_DNA"/>
</dbReference>
<feature type="region of interest" description="Disordered" evidence="5">
    <location>
        <begin position="66"/>
        <end position="85"/>
    </location>
</feature>
<dbReference type="PANTHER" id="PTHR43170:SF3">
    <property type="entry name" value="GMP REDUCTASE 1"/>
    <property type="match status" value="1"/>
</dbReference>
<comment type="caution">
    <text evidence="7">The sequence shown here is derived from an EMBL/GenBank/DDBJ whole genome shotgun (WGS) entry which is preliminary data.</text>
</comment>
<protein>
    <recommendedName>
        <fullName evidence="2">GMP reductase</fullName>
        <ecNumber evidence="1">1.7.1.7</ecNumber>
    </recommendedName>
</protein>
<dbReference type="InterPro" id="IPR001093">
    <property type="entry name" value="IMP_DH_GMPRt"/>
</dbReference>
<evidence type="ECO:0000256" key="5">
    <source>
        <dbReference type="SAM" id="MobiDB-lite"/>
    </source>
</evidence>
<evidence type="ECO:0000256" key="4">
    <source>
        <dbReference type="ARBA" id="ARBA00023002"/>
    </source>
</evidence>
<evidence type="ECO:0000256" key="2">
    <source>
        <dbReference type="ARBA" id="ARBA00015800"/>
    </source>
</evidence>
<gene>
    <name evidence="7" type="ORF">P7K49_007273</name>
</gene>
<feature type="domain" description="IMP dehydrogenase/GMP reductase" evidence="6">
    <location>
        <begin position="16"/>
        <end position="49"/>
    </location>
</feature>
<dbReference type="PANTHER" id="PTHR43170">
    <property type="entry name" value="GMP REDUCTASE"/>
    <property type="match status" value="1"/>
</dbReference>
<feature type="compositionally biased region" description="Acidic residues" evidence="5">
    <location>
        <begin position="69"/>
        <end position="79"/>
    </location>
</feature>
<dbReference type="EC" id="1.7.1.7" evidence="1"/>
<evidence type="ECO:0000313" key="8">
    <source>
        <dbReference type="Proteomes" id="UP001266305"/>
    </source>
</evidence>
<evidence type="ECO:0000313" key="7">
    <source>
        <dbReference type="EMBL" id="KAK2113007.1"/>
    </source>
</evidence>
<organism evidence="7 8">
    <name type="scientific">Saguinus oedipus</name>
    <name type="common">Cotton-top tamarin</name>
    <name type="synonym">Oedipomidas oedipus</name>
    <dbReference type="NCBI Taxonomy" id="9490"/>
    <lineage>
        <taxon>Eukaryota</taxon>
        <taxon>Metazoa</taxon>
        <taxon>Chordata</taxon>
        <taxon>Craniata</taxon>
        <taxon>Vertebrata</taxon>
        <taxon>Euteleostomi</taxon>
        <taxon>Mammalia</taxon>
        <taxon>Eutheria</taxon>
        <taxon>Euarchontoglires</taxon>
        <taxon>Primates</taxon>
        <taxon>Haplorrhini</taxon>
        <taxon>Platyrrhini</taxon>
        <taxon>Cebidae</taxon>
        <taxon>Callitrichinae</taxon>
        <taxon>Saguinus</taxon>
    </lineage>
</organism>